<sequence length="151" mass="16988">MWVKKRNTRRSHQADDLSEITLAESHPADTPRHDSRPDDMSSGNYTIVSSKNGASSILGEQAISSFENLHFYNLLEETADDAEEEQMVCKGLERFCSERDSQSLNSGEPSLEELIVRSNLSMLELMRKRDTSEFDPGLICLPLSAKHALML</sequence>
<evidence type="ECO:0000256" key="1">
    <source>
        <dbReference type="SAM" id="MobiDB-lite"/>
    </source>
</evidence>
<organism evidence="2 3">
    <name type="scientific">Metschnikowia pulcherrima</name>
    <dbReference type="NCBI Taxonomy" id="27326"/>
    <lineage>
        <taxon>Eukaryota</taxon>
        <taxon>Fungi</taxon>
        <taxon>Dikarya</taxon>
        <taxon>Ascomycota</taxon>
        <taxon>Saccharomycotina</taxon>
        <taxon>Pichiomycetes</taxon>
        <taxon>Metschnikowiaceae</taxon>
        <taxon>Metschnikowia</taxon>
    </lineage>
</organism>
<feature type="compositionally biased region" description="Basic and acidic residues" evidence="1">
    <location>
        <begin position="26"/>
        <end position="39"/>
    </location>
</feature>
<accession>A0A8H7GNB0</accession>
<feature type="region of interest" description="Disordered" evidence="1">
    <location>
        <begin position="1"/>
        <end position="47"/>
    </location>
</feature>
<evidence type="ECO:0000313" key="2">
    <source>
        <dbReference type="EMBL" id="KAF8000609.1"/>
    </source>
</evidence>
<protein>
    <submittedName>
        <fullName evidence="2">Uncharacterized protein</fullName>
    </submittedName>
</protein>
<keyword evidence="3" id="KW-1185">Reference proteome</keyword>
<gene>
    <name evidence="2" type="ORF">HF325_004398</name>
</gene>
<comment type="caution">
    <text evidence="2">The sequence shown here is derived from an EMBL/GenBank/DDBJ whole genome shotgun (WGS) entry which is preliminary data.</text>
</comment>
<feature type="compositionally biased region" description="Basic residues" evidence="1">
    <location>
        <begin position="1"/>
        <end position="11"/>
    </location>
</feature>
<name>A0A8H7GNB0_9ASCO</name>
<proteinExistence type="predicted"/>
<dbReference type="Proteomes" id="UP000649328">
    <property type="component" value="Unassembled WGS sequence"/>
</dbReference>
<evidence type="ECO:0000313" key="3">
    <source>
        <dbReference type="Proteomes" id="UP000649328"/>
    </source>
</evidence>
<dbReference type="EMBL" id="JACBPP010000006">
    <property type="protein sequence ID" value="KAF8000609.1"/>
    <property type="molecule type" value="Genomic_DNA"/>
</dbReference>
<reference evidence="2" key="1">
    <citation type="submission" date="2020-10" db="EMBL/GenBank/DDBJ databases">
        <title>The Whole-Genome Sequence of Metschnikowia persimmonesis, a Novel Endophytic Yeast Species Isolated from Medicinal Plant Diospyros kaki Thumb.</title>
        <authorList>
            <person name="Rahmat E."/>
            <person name="Kang Y."/>
        </authorList>
    </citation>
    <scope>NUCLEOTIDE SEQUENCE</scope>
    <source>
        <strain evidence="2">KIOM G15050</strain>
    </source>
</reference>
<dbReference type="AlphaFoldDB" id="A0A8H7GNB0"/>